<protein>
    <submittedName>
        <fullName evidence="2">Uncharacterized protein</fullName>
    </submittedName>
</protein>
<feature type="compositionally biased region" description="Low complexity" evidence="1">
    <location>
        <begin position="84"/>
        <end position="93"/>
    </location>
</feature>
<dbReference type="Proteomes" id="UP000726737">
    <property type="component" value="Unassembled WGS sequence"/>
</dbReference>
<accession>A0A9P6PRE2</accession>
<reference evidence="2" key="1">
    <citation type="journal article" date="2020" name="Fungal Divers.">
        <title>Resolving the Mortierellaceae phylogeny through synthesis of multi-gene phylogenetics and phylogenomics.</title>
        <authorList>
            <person name="Vandepol N."/>
            <person name="Liber J."/>
            <person name="Desiro A."/>
            <person name="Na H."/>
            <person name="Kennedy M."/>
            <person name="Barry K."/>
            <person name="Grigoriev I.V."/>
            <person name="Miller A.N."/>
            <person name="O'Donnell K."/>
            <person name="Stajich J.E."/>
            <person name="Bonito G."/>
        </authorList>
    </citation>
    <scope>NUCLEOTIDE SEQUENCE</scope>
    <source>
        <strain evidence="2">KOD948</strain>
    </source>
</reference>
<feature type="compositionally biased region" description="Gly residues" evidence="1">
    <location>
        <begin position="94"/>
        <end position="106"/>
    </location>
</feature>
<evidence type="ECO:0000313" key="2">
    <source>
        <dbReference type="EMBL" id="KAG0251238.1"/>
    </source>
</evidence>
<dbReference type="OrthoDB" id="2441510at2759"/>
<evidence type="ECO:0000313" key="3">
    <source>
        <dbReference type="Proteomes" id="UP000726737"/>
    </source>
</evidence>
<keyword evidence="3" id="KW-1185">Reference proteome</keyword>
<proteinExistence type="predicted"/>
<feature type="region of interest" description="Disordered" evidence="1">
    <location>
        <begin position="70"/>
        <end position="107"/>
    </location>
</feature>
<evidence type="ECO:0000256" key="1">
    <source>
        <dbReference type="SAM" id="MobiDB-lite"/>
    </source>
</evidence>
<dbReference type="EMBL" id="JAAAJA010000608">
    <property type="protein sequence ID" value="KAG0251238.1"/>
    <property type="molecule type" value="Genomic_DNA"/>
</dbReference>
<dbReference type="AlphaFoldDB" id="A0A9P6PRE2"/>
<organism evidence="2 3">
    <name type="scientific">Mortierella polycephala</name>
    <dbReference type="NCBI Taxonomy" id="41804"/>
    <lineage>
        <taxon>Eukaryota</taxon>
        <taxon>Fungi</taxon>
        <taxon>Fungi incertae sedis</taxon>
        <taxon>Mucoromycota</taxon>
        <taxon>Mortierellomycotina</taxon>
        <taxon>Mortierellomycetes</taxon>
        <taxon>Mortierellales</taxon>
        <taxon>Mortierellaceae</taxon>
        <taxon>Mortierella</taxon>
    </lineage>
</organism>
<name>A0A9P6PRE2_9FUNG</name>
<comment type="caution">
    <text evidence="2">The sequence shown here is derived from an EMBL/GenBank/DDBJ whole genome shotgun (WGS) entry which is preliminary data.</text>
</comment>
<gene>
    <name evidence="2" type="ORF">BG011_007753</name>
</gene>
<sequence>MDFYSFQYPPRPIPSEAHRPGRYYFHNLDQDHAPILKNKALGFQKEGVSPNVAAITIHTRTGANAFTMNSERREQGQLLPPPSLALSLSSSGSTMGGGSGGSGGAWGLEVLDRSNFLVQ</sequence>